<dbReference type="PANTHER" id="PTHR33375">
    <property type="entry name" value="CHROMOSOME-PARTITIONING PROTEIN PARB-RELATED"/>
    <property type="match status" value="1"/>
</dbReference>
<evidence type="ECO:0000256" key="5">
    <source>
        <dbReference type="ARBA" id="ARBA00023125"/>
    </source>
</evidence>
<dbReference type="GO" id="GO:0009295">
    <property type="term" value="C:nucleoid"/>
    <property type="evidence" value="ECO:0007669"/>
    <property type="project" value="UniProtKB-SubCell"/>
</dbReference>
<keyword evidence="10" id="KW-1185">Reference proteome</keyword>
<keyword evidence="7" id="KW-0131">Cell cycle</keyword>
<comment type="subcellular location">
    <subcellularLocation>
        <location evidence="1">Cytoplasm</location>
        <location evidence="1">Nucleoid</location>
    </subcellularLocation>
</comment>
<dbReference type="InterPro" id="IPR036086">
    <property type="entry name" value="ParB/Sulfiredoxin_sf"/>
</dbReference>
<keyword evidence="3" id="KW-0963">Cytoplasm</keyword>
<gene>
    <name evidence="9" type="ORF">DES36_11273</name>
</gene>
<evidence type="ECO:0000256" key="2">
    <source>
        <dbReference type="ARBA" id="ARBA00006295"/>
    </source>
</evidence>
<organism evidence="9 10">
    <name type="scientific">Alkalibaculum bacchi</name>
    <dbReference type="NCBI Taxonomy" id="645887"/>
    <lineage>
        <taxon>Bacteria</taxon>
        <taxon>Bacillati</taxon>
        <taxon>Bacillota</taxon>
        <taxon>Clostridia</taxon>
        <taxon>Eubacteriales</taxon>
        <taxon>Eubacteriaceae</taxon>
        <taxon>Alkalibaculum</taxon>
    </lineage>
</organism>
<dbReference type="Pfam" id="PF17762">
    <property type="entry name" value="HTH_ParB"/>
    <property type="match status" value="1"/>
</dbReference>
<dbReference type="SUPFAM" id="SSF110849">
    <property type="entry name" value="ParB/Sulfiredoxin"/>
    <property type="match status" value="1"/>
</dbReference>
<name>A0A366I4U3_9FIRM</name>
<evidence type="ECO:0000256" key="3">
    <source>
        <dbReference type="ARBA" id="ARBA00022490"/>
    </source>
</evidence>
<dbReference type="FunFam" id="1.10.10.2830:FF:000001">
    <property type="entry name" value="Chromosome partitioning protein ParB"/>
    <property type="match status" value="1"/>
</dbReference>
<dbReference type="EMBL" id="QNRX01000012">
    <property type="protein sequence ID" value="RBP62100.1"/>
    <property type="molecule type" value="Genomic_DNA"/>
</dbReference>
<dbReference type="InterPro" id="IPR003115">
    <property type="entry name" value="ParB_N"/>
</dbReference>
<evidence type="ECO:0000313" key="9">
    <source>
        <dbReference type="EMBL" id="RBP62100.1"/>
    </source>
</evidence>
<dbReference type="FunFam" id="3.90.1530.30:FF:000001">
    <property type="entry name" value="Chromosome partitioning protein ParB"/>
    <property type="match status" value="1"/>
</dbReference>
<keyword evidence="5" id="KW-0238">DNA-binding</keyword>
<dbReference type="InterPro" id="IPR041468">
    <property type="entry name" value="HTH_ParB/Spo0J"/>
</dbReference>
<dbReference type="GO" id="GO:0000917">
    <property type="term" value="P:division septum assembly"/>
    <property type="evidence" value="ECO:0007669"/>
    <property type="project" value="UniProtKB-KW"/>
</dbReference>
<dbReference type="Gene3D" id="1.10.10.2830">
    <property type="match status" value="1"/>
</dbReference>
<dbReference type="GO" id="GO:0045881">
    <property type="term" value="P:positive regulation of sporulation resulting in formation of a cellular spore"/>
    <property type="evidence" value="ECO:0007669"/>
    <property type="project" value="TreeGrafter"/>
</dbReference>
<dbReference type="AlphaFoldDB" id="A0A366I4U3"/>
<dbReference type="InterPro" id="IPR023705">
    <property type="entry name" value="Nucleoid_occlusion_protein"/>
</dbReference>
<evidence type="ECO:0000313" key="10">
    <source>
        <dbReference type="Proteomes" id="UP000253490"/>
    </source>
</evidence>
<protein>
    <submittedName>
        <fullName evidence="9">ParB family chromosome partitioning protein</fullName>
    </submittedName>
</protein>
<comment type="similarity">
    <text evidence="2">Belongs to the ParB family.</text>
</comment>
<feature type="domain" description="ParB-like N-terminal" evidence="8">
    <location>
        <begin position="9"/>
        <end position="99"/>
    </location>
</feature>
<accession>A0A366I4U3</accession>
<dbReference type="Proteomes" id="UP000253490">
    <property type="component" value="Unassembled WGS sequence"/>
</dbReference>
<evidence type="ECO:0000256" key="7">
    <source>
        <dbReference type="ARBA" id="ARBA00023306"/>
    </source>
</evidence>
<dbReference type="PANTHER" id="PTHR33375:SF8">
    <property type="entry name" value="NUCLEOID OCCLUSION PROTEIN"/>
    <property type="match status" value="1"/>
</dbReference>
<evidence type="ECO:0000256" key="6">
    <source>
        <dbReference type="ARBA" id="ARBA00023210"/>
    </source>
</evidence>
<dbReference type="SMART" id="SM00470">
    <property type="entry name" value="ParB"/>
    <property type="match status" value="1"/>
</dbReference>
<dbReference type="RefSeq" id="WP_207657444.1">
    <property type="nucleotide sequence ID" value="NZ_CALNCS010000161.1"/>
</dbReference>
<keyword evidence="4" id="KW-0132">Cell division</keyword>
<sequence length="269" mass="31208">MESKKLNIQYIPVEFIKPNPYQPRTKFAKGALEDLANSIKEYGVLQPINVRKFNENSYELISGERRLRASKLAGLTEIPAIISEVIEVDSAVMALIENIQRENLNYIEEAESYNQLMSRHNLTQDQIAQKVGKNQSTVANKLRLLRLNHDVRRELLENNLSERHARALLRLPEEDLQKEALQAIISKKLNVKKSEDLIEKIRDNVLNNNHEEKLTKNSRSRIKSFINMRIYLNTIKNAYNEILKTGIQADYKEKDMGDKIEIKITINKK</sequence>
<evidence type="ECO:0000256" key="1">
    <source>
        <dbReference type="ARBA" id="ARBA00004453"/>
    </source>
</evidence>
<dbReference type="InterPro" id="IPR050336">
    <property type="entry name" value="Chromosome_partition/occlusion"/>
</dbReference>
<keyword evidence="6" id="KW-0717">Septation</keyword>
<dbReference type="InterPro" id="IPR004437">
    <property type="entry name" value="ParB/RepB/Spo0J"/>
</dbReference>
<dbReference type="GO" id="GO:0003677">
    <property type="term" value="F:DNA binding"/>
    <property type="evidence" value="ECO:0007669"/>
    <property type="project" value="UniProtKB-KW"/>
</dbReference>
<reference evidence="9 10" key="1">
    <citation type="submission" date="2018-06" db="EMBL/GenBank/DDBJ databases">
        <title>Genomic Encyclopedia of Type Strains, Phase IV (KMG-IV): sequencing the most valuable type-strain genomes for metagenomic binning, comparative biology and taxonomic classification.</title>
        <authorList>
            <person name="Goeker M."/>
        </authorList>
    </citation>
    <scope>NUCLEOTIDE SEQUENCE [LARGE SCALE GENOMIC DNA]</scope>
    <source>
        <strain evidence="9 10">DSM 22112</strain>
    </source>
</reference>
<comment type="caution">
    <text evidence="9">The sequence shown here is derived from an EMBL/GenBank/DDBJ whole genome shotgun (WGS) entry which is preliminary data.</text>
</comment>
<dbReference type="GO" id="GO:0005694">
    <property type="term" value="C:chromosome"/>
    <property type="evidence" value="ECO:0007669"/>
    <property type="project" value="TreeGrafter"/>
</dbReference>
<dbReference type="Gene3D" id="3.90.1530.30">
    <property type="match status" value="1"/>
</dbReference>
<evidence type="ECO:0000259" key="8">
    <source>
        <dbReference type="SMART" id="SM00470"/>
    </source>
</evidence>
<evidence type="ECO:0000256" key="4">
    <source>
        <dbReference type="ARBA" id="ARBA00022618"/>
    </source>
</evidence>
<dbReference type="CDD" id="cd16393">
    <property type="entry name" value="SPO0J_N"/>
    <property type="match status" value="1"/>
</dbReference>
<dbReference type="NCBIfam" id="TIGR04285">
    <property type="entry name" value="nucleoid_noc"/>
    <property type="match status" value="1"/>
</dbReference>
<dbReference type="NCBIfam" id="TIGR00180">
    <property type="entry name" value="parB_part"/>
    <property type="match status" value="1"/>
</dbReference>
<dbReference type="GO" id="GO:0007059">
    <property type="term" value="P:chromosome segregation"/>
    <property type="evidence" value="ECO:0007669"/>
    <property type="project" value="TreeGrafter"/>
</dbReference>
<proteinExistence type="inferred from homology"/>
<dbReference type="SUPFAM" id="SSF109709">
    <property type="entry name" value="KorB DNA-binding domain-like"/>
    <property type="match status" value="1"/>
</dbReference>
<dbReference type="Pfam" id="PF02195">
    <property type="entry name" value="ParB_N"/>
    <property type="match status" value="1"/>
</dbReference>